<proteinExistence type="predicted"/>
<gene>
    <name evidence="1" type="ORF">Ocin01_07496</name>
</gene>
<reference evidence="1 2" key="1">
    <citation type="journal article" date="2016" name="Genome Biol. Evol.">
        <title>Gene Family Evolution Reflects Adaptation to Soil Environmental Stressors in the Genome of the Collembolan Orchesella cincta.</title>
        <authorList>
            <person name="Faddeeva-Vakhrusheva A."/>
            <person name="Derks M.F."/>
            <person name="Anvar S.Y."/>
            <person name="Agamennone V."/>
            <person name="Suring W."/>
            <person name="Smit S."/>
            <person name="van Straalen N.M."/>
            <person name="Roelofs D."/>
        </authorList>
    </citation>
    <scope>NUCLEOTIDE SEQUENCE [LARGE SCALE GENOMIC DNA]</scope>
    <source>
        <tissue evidence="1">Mixed pool</tissue>
    </source>
</reference>
<dbReference type="EMBL" id="LJIJ01000294">
    <property type="protein sequence ID" value="ODM99204.1"/>
    <property type="molecule type" value="Genomic_DNA"/>
</dbReference>
<accession>A0A1D2N2C6</accession>
<sequence length="145" mass="15004">MADTKNCSCAGNCKCCDCKTGNSACTCGDNCKCCDCKAPTKKAGACCCGDSCKCCDCKSGNACTCGDNCKCCDCKVASSSGAGASKGCSCGDSCKSQLVDPAAHVDLIANVHLLARVADAMYKQDANEYIENQMNHKTQDGFEFD</sequence>
<comment type="caution">
    <text evidence="1">The sequence shown here is derived from an EMBL/GenBank/DDBJ whole genome shotgun (WGS) entry which is preliminary data.</text>
</comment>
<dbReference type="AlphaFoldDB" id="A0A1D2N2C6"/>
<organism evidence="1 2">
    <name type="scientific">Orchesella cincta</name>
    <name type="common">Springtail</name>
    <name type="synonym">Podura cincta</name>
    <dbReference type="NCBI Taxonomy" id="48709"/>
    <lineage>
        <taxon>Eukaryota</taxon>
        <taxon>Metazoa</taxon>
        <taxon>Ecdysozoa</taxon>
        <taxon>Arthropoda</taxon>
        <taxon>Hexapoda</taxon>
        <taxon>Collembola</taxon>
        <taxon>Entomobryomorpha</taxon>
        <taxon>Entomobryoidea</taxon>
        <taxon>Orchesellidae</taxon>
        <taxon>Orchesellinae</taxon>
        <taxon>Orchesella</taxon>
    </lineage>
</organism>
<dbReference type="OMA" id="CAGNCKC"/>
<protein>
    <submittedName>
        <fullName evidence="1">Uncharacterized protein</fullName>
    </submittedName>
</protein>
<evidence type="ECO:0000313" key="2">
    <source>
        <dbReference type="Proteomes" id="UP000094527"/>
    </source>
</evidence>
<keyword evidence="2" id="KW-1185">Reference proteome</keyword>
<dbReference type="Proteomes" id="UP000094527">
    <property type="component" value="Unassembled WGS sequence"/>
</dbReference>
<evidence type="ECO:0000313" key="1">
    <source>
        <dbReference type="EMBL" id="ODM99204.1"/>
    </source>
</evidence>
<name>A0A1D2N2C6_ORCCI</name>